<accession>A0ACC0JK18</accession>
<keyword evidence="2" id="KW-1185">Reference proteome</keyword>
<dbReference type="EMBL" id="CM046104">
    <property type="protein sequence ID" value="KAI8424491.1"/>
    <property type="molecule type" value="Genomic_DNA"/>
</dbReference>
<gene>
    <name evidence="1" type="ORF">MSG28_002962</name>
</gene>
<organism evidence="1 2">
    <name type="scientific">Choristoneura fumiferana</name>
    <name type="common">Spruce budworm moth</name>
    <name type="synonym">Archips fumiferana</name>
    <dbReference type="NCBI Taxonomy" id="7141"/>
    <lineage>
        <taxon>Eukaryota</taxon>
        <taxon>Metazoa</taxon>
        <taxon>Ecdysozoa</taxon>
        <taxon>Arthropoda</taxon>
        <taxon>Hexapoda</taxon>
        <taxon>Insecta</taxon>
        <taxon>Pterygota</taxon>
        <taxon>Neoptera</taxon>
        <taxon>Endopterygota</taxon>
        <taxon>Lepidoptera</taxon>
        <taxon>Glossata</taxon>
        <taxon>Ditrysia</taxon>
        <taxon>Tortricoidea</taxon>
        <taxon>Tortricidae</taxon>
        <taxon>Tortricinae</taxon>
        <taxon>Choristoneura</taxon>
    </lineage>
</organism>
<name>A0ACC0JK18_CHOFU</name>
<evidence type="ECO:0000313" key="2">
    <source>
        <dbReference type="Proteomes" id="UP001064048"/>
    </source>
</evidence>
<protein>
    <submittedName>
        <fullName evidence="1">Uncharacterized protein</fullName>
    </submittedName>
</protein>
<sequence length="109" mass="12312">MEVTGAGSFLALDTLKNAASSTVKSILHDPESELRNTMERIGFKDINVRAPLKTFIFDGGVNEFRDLMKCLNPFDSLKAKWEEFMDDYEKLNPDAGTIEYRLIIAYGSK</sequence>
<proteinExistence type="predicted"/>
<reference evidence="1 2" key="1">
    <citation type="journal article" date="2022" name="Genome Biol. Evol.">
        <title>The Spruce Budworm Genome: Reconstructing the Evolutionary History of Antifreeze Proteins.</title>
        <authorList>
            <person name="Beliveau C."/>
            <person name="Gagne P."/>
            <person name="Picq S."/>
            <person name="Vernygora O."/>
            <person name="Keeling C.I."/>
            <person name="Pinkney K."/>
            <person name="Doucet D."/>
            <person name="Wen F."/>
            <person name="Johnston J.S."/>
            <person name="Maaroufi H."/>
            <person name="Boyle B."/>
            <person name="Laroche J."/>
            <person name="Dewar K."/>
            <person name="Juretic N."/>
            <person name="Blackburn G."/>
            <person name="Nisole A."/>
            <person name="Brunet B."/>
            <person name="Brandao M."/>
            <person name="Lumley L."/>
            <person name="Duan J."/>
            <person name="Quan G."/>
            <person name="Lucarotti C.J."/>
            <person name="Roe A.D."/>
            <person name="Sperling F.A.H."/>
            <person name="Levesque R.C."/>
            <person name="Cusson M."/>
        </authorList>
    </citation>
    <scope>NUCLEOTIDE SEQUENCE [LARGE SCALE GENOMIC DNA]</scope>
    <source>
        <strain evidence="1">Glfc:IPQL:Cfum</strain>
    </source>
</reference>
<dbReference type="Proteomes" id="UP001064048">
    <property type="component" value="Chromosome 4"/>
</dbReference>
<evidence type="ECO:0000313" key="1">
    <source>
        <dbReference type="EMBL" id="KAI8424491.1"/>
    </source>
</evidence>
<comment type="caution">
    <text evidence="1">The sequence shown here is derived from an EMBL/GenBank/DDBJ whole genome shotgun (WGS) entry which is preliminary data.</text>
</comment>